<protein>
    <submittedName>
        <fullName evidence="2">Uncharacterized protein</fullName>
    </submittedName>
</protein>
<sequence length="219" mass="25243">MKLSTVFLIISSVVYFLSCLPSLFGILTPVAEYQLSNYNPTDSSYNFIYFELNNIQIIKMKNEGEFYQVIVDCSYGEVKLSESCGTFNGLSDIKYIYPRVVFNYILYFFNLIYPIVFIVLQSIINFRNRHDEHGNFLFKYFRISLFLNNISSIVTTILVLNGYNHLLSGYGSFQNGTANTLFSYLTTAITSLASFFLILSLVINRHENRSHRSGYARIV</sequence>
<feature type="transmembrane region" description="Helical" evidence="1">
    <location>
        <begin position="7"/>
        <end position="27"/>
    </location>
</feature>
<dbReference type="EMBL" id="JAVFKY010000003">
    <property type="protein sequence ID" value="KAK5578618.1"/>
    <property type="molecule type" value="Genomic_DNA"/>
</dbReference>
<dbReference type="AlphaFoldDB" id="A0AAN7TZV0"/>
<evidence type="ECO:0000313" key="3">
    <source>
        <dbReference type="Proteomes" id="UP001344447"/>
    </source>
</evidence>
<gene>
    <name evidence="2" type="ORF">RB653_008290</name>
</gene>
<keyword evidence="3" id="KW-1185">Reference proteome</keyword>
<accession>A0AAN7TZV0</accession>
<feature type="transmembrane region" description="Helical" evidence="1">
    <location>
        <begin position="104"/>
        <end position="124"/>
    </location>
</feature>
<dbReference type="Proteomes" id="UP001344447">
    <property type="component" value="Unassembled WGS sequence"/>
</dbReference>
<keyword evidence="1" id="KW-0812">Transmembrane</keyword>
<comment type="caution">
    <text evidence="2">The sequence shown here is derived from an EMBL/GenBank/DDBJ whole genome shotgun (WGS) entry which is preliminary data.</text>
</comment>
<reference evidence="2 3" key="1">
    <citation type="submission" date="2023-11" db="EMBL/GenBank/DDBJ databases">
        <title>Dfirmibasis_genome.</title>
        <authorList>
            <person name="Edelbroek B."/>
            <person name="Kjellin J."/>
            <person name="Jerlstrom-Hultqvist J."/>
            <person name="Soderbom F."/>
        </authorList>
    </citation>
    <scope>NUCLEOTIDE SEQUENCE [LARGE SCALE GENOMIC DNA]</scope>
    <source>
        <strain evidence="2 3">TNS-C-14</strain>
    </source>
</reference>
<organism evidence="2 3">
    <name type="scientific">Dictyostelium firmibasis</name>
    <dbReference type="NCBI Taxonomy" id="79012"/>
    <lineage>
        <taxon>Eukaryota</taxon>
        <taxon>Amoebozoa</taxon>
        <taxon>Evosea</taxon>
        <taxon>Eumycetozoa</taxon>
        <taxon>Dictyostelia</taxon>
        <taxon>Dictyosteliales</taxon>
        <taxon>Dictyosteliaceae</taxon>
        <taxon>Dictyostelium</taxon>
    </lineage>
</organism>
<evidence type="ECO:0000313" key="2">
    <source>
        <dbReference type="EMBL" id="KAK5578618.1"/>
    </source>
</evidence>
<keyword evidence="1" id="KW-1133">Transmembrane helix</keyword>
<feature type="transmembrane region" description="Helical" evidence="1">
    <location>
        <begin position="145"/>
        <end position="163"/>
    </location>
</feature>
<proteinExistence type="predicted"/>
<name>A0AAN7TZV0_9MYCE</name>
<evidence type="ECO:0000256" key="1">
    <source>
        <dbReference type="SAM" id="Phobius"/>
    </source>
</evidence>
<keyword evidence="1" id="KW-0472">Membrane</keyword>
<feature type="transmembrane region" description="Helical" evidence="1">
    <location>
        <begin position="183"/>
        <end position="203"/>
    </location>
</feature>